<evidence type="ECO:0000313" key="2">
    <source>
        <dbReference type="Proteomes" id="UP001202289"/>
    </source>
</evidence>
<protein>
    <submittedName>
        <fullName evidence="1">Uncharacterized protein</fullName>
    </submittedName>
</protein>
<keyword evidence="2" id="KW-1185">Reference proteome</keyword>
<dbReference type="Proteomes" id="UP001202289">
    <property type="component" value="Unassembled WGS sequence"/>
</dbReference>
<proteinExistence type="predicted"/>
<organism evidence="1 2">
    <name type="scientific">Bacillus cytotoxicus</name>
    <dbReference type="NCBI Taxonomy" id="580165"/>
    <lineage>
        <taxon>Bacteria</taxon>
        <taxon>Bacillati</taxon>
        <taxon>Bacillota</taxon>
        <taxon>Bacilli</taxon>
        <taxon>Bacillales</taxon>
        <taxon>Bacillaceae</taxon>
        <taxon>Bacillus</taxon>
        <taxon>Bacillus cereus group</taxon>
    </lineage>
</organism>
<sequence length="173" mass="20760">MNKITTLEPSKNYLNSSDVVNKLNITASSLRTYTSHFRRFGYSFLKKNGRILYSTYDVELFQKMIHLHETEFGTITDCIKHVLNVQDEFINTENTQNIHNTQNKHNKQAKQLKHTHTSTDTENEIARIKQELEELRKYVDESIKKRDELLLQTLREVLESKQKKKKKWWQFWK</sequence>
<reference evidence="1" key="1">
    <citation type="submission" date="2022-05" db="EMBL/GenBank/DDBJ databases">
        <title>Comparative Genomics of Spacecraft Associated Microbes.</title>
        <authorList>
            <person name="Tran M.T."/>
            <person name="Wright A."/>
            <person name="Seuylemezian A."/>
            <person name="Eisen J."/>
            <person name="Coil D."/>
        </authorList>
    </citation>
    <scope>NUCLEOTIDE SEQUENCE</scope>
    <source>
        <strain evidence="1">FAIRING 10M-2.2</strain>
    </source>
</reference>
<dbReference type="EMBL" id="JAMBOP010000012">
    <property type="protein sequence ID" value="MCM3736513.1"/>
    <property type="molecule type" value="Genomic_DNA"/>
</dbReference>
<gene>
    <name evidence="1" type="ORF">M3215_11920</name>
</gene>
<comment type="caution">
    <text evidence="1">The sequence shown here is derived from an EMBL/GenBank/DDBJ whole genome shotgun (WGS) entry which is preliminary data.</text>
</comment>
<name>A0ACC6A737_9BACI</name>
<evidence type="ECO:0000313" key="1">
    <source>
        <dbReference type="EMBL" id="MCM3736513.1"/>
    </source>
</evidence>
<accession>A0ACC6A737</accession>